<evidence type="ECO:0000256" key="1">
    <source>
        <dbReference type="ARBA" id="ARBA00000085"/>
    </source>
</evidence>
<keyword evidence="16" id="KW-0732">Signal</keyword>
<organism evidence="18 19">
    <name type="scientific">Faecalispora sporosphaeroides</name>
    <dbReference type="NCBI Taxonomy" id="1549"/>
    <lineage>
        <taxon>Bacteria</taxon>
        <taxon>Bacillati</taxon>
        <taxon>Bacillota</taxon>
        <taxon>Clostridia</taxon>
        <taxon>Eubacteriales</taxon>
        <taxon>Oscillospiraceae</taxon>
        <taxon>Faecalispora</taxon>
    </lineage>
</organism>
<evidence type="ECO:0000256" key="7">
    <source>
        <dbReference type="ARBA" id="ARBA00022692"/>
    </source>
</evidence>
<feature type="transmembrane region" description="Helical" evidence="15">
    <location>
        <begin position="349"/>
        <end position="368"/>
    </location>
</feature>
<dbReference type="GO" id="GO:0005886">
    <property type="term" value="C:plasma membrane"/>
    <property type="evidence" value="ECO:0007669"/>
    <property type="project" value="UniProtKB-SubCell"/>
</dbReference>
<evidence type="ECO:0000256" key="9">
    <source>
        <dbReference type="ARBA" id="ARBA00022777"/>
    </source>
</evidence>
<dbReference type="RefSeq" id="WP_326840540.1">
    <property type="nucleotide sequence ID" value="NZ_SVNY01000004.1"/>
</dbReference>
<feature type="transmembrane region" description="Helical" evidence="15">
    <location>
        <begin position="374"/>
        <end position="391"/>
    </location>
</feature>
<feature type="transmembrane region" description="Helical" evidence="15">
    <location>
        <begin position="230"/>
        <end position="251"/>
    </location>
</feature>
<evidence type="ECO:0000256" key="12">
    <source>
        <dbReference type="ARBA" id="ARBA00023012"/>
    </source>
</evidence>
<evidence type="ECO:0000256" key="3">
    <source>
        <dbReference type="ARBA" id="ARBA00012438"/>
    </source>
</evidence>
<dbReference type="SUPFAM" id="SSF47384">
    <property type="entry name" value="Homodimeric domain of signal transducing histidine kinase"/>
    <property type="match status" value="1"/>
</dbReference>
<feature type="region of interest" description="Disordered" evidence="14">
    <location>
        <begin position="675"/>
        <end position="735"/>
    </location>
</feature>
<dbReference type="InterPro" id="IPR005467">
    <property type="entry name" value="His_kinase_dom"/>
</dbReference>
<dbReference type="PANTHER" id="PTHR45528:SF1">
    <property type="entry name" value="SENSOR HISTIDINE KINASE CPXA"/>
    <property type="match status" value="1"/>
</dbReference>
<keyword evidence="12" id="KW-0902">Two-component regulatory system</keyword>
<keyword evidence="8" id="KW-0547">Nucleotide-binding</keyword>
<dbReference type="GO" id="GO:0000155">
    <property type="term" value="F:phosphorelay sensor kinase activity"/>
    <property type="evidence" value="ECO:0007669"/>
    <property type="project" value="InterPro"/>
</dbReference>
<evidence type="ECO:0000256" key="2">
    <source>
        <dbReference type="ARBA" id="ARBA00004651"/>
    </source>
</evidence>
<dbReference type="InterPro" id="IPR003594">
    <property type="entry name" value="HATPase_dom"/>
</dbReference>
<sequence length="735" mass="82183">MDTKSTNHKKANVLSWLCFVLSVSILFTVAAAAVQTFFSGTTAVAQAKQSLQTALNGNPQETAAFREDVSQIVYAALTDLADEEQRGSFSKAYPNLKWETSNILLFAQEDSRDTLSNTGSTDPESARNTRLLQSYLMGAPEGYNYMLLFDGDSLVIERDGVRVYDTDAMIDSDGYRTYFSKLADKDGEFWEEYPDLSDLSLVMVVAPNLRADRDSAVLSDAANELFSLQALWLGGAAALVLALVLFVFYLFSRDRKAEFDRQLAQVSGEVWFEIKLLFLGWAAWFCAQPFLERASVRETLFPLLLLFWTLLFLLNDIRYNPRVYRHNSYRSAKSWYLSHQMKKRFQQRMMSSFALFAAAEGILFWIFRVIPSSLGAWITAAAAAVILLLYLRHFAGILTDFARLTDRIAEMKAGADAPPLTFRAESALAPAAEDLNSIQSGISHAVEDQVRAERMKIELITNVSHDIKTPLTSIINYIGLLRQERELPEHVQDYIEILAGKADRLKKMVQDIFEVSKASTGNIELHPEPLILQKLIQQTLADMEESVAAAHLALRLDLPQEPVYVLTDGNRMYRVFQNLIRNALQYSLEGSRVFIQLTVQDGTALTQIKNTSRFALDNLPDVTERFVRGDDSRSTDGSGLGLSIAKSFTEACGGSFSISTDADLFCAAVSFPVIPGPQPEDQEPAPQYENQNRQAEASHSIAPIHSEEQETQPGELWQETREAEDPEASPSDQLI</sequence>
<dbReference type="CDD" id="cd00082">
    <property type="entry name" value="HisKA"/>
    <property type="match status" value="1"/>
</dbReference>
<dbReference type="InterPro" id="IPR050398">
    <property type="entry name" value="HssS/ArlS-like"/>
</dbReference>
<feature type="signal peptide" evidence="16">
    <location>
        <begin position="1"/>
        <end position="32"/>
    </location>
</feature>
<dbReference type="Proteomes" id="UP000754750">
    <property type="component" value="Unassembled WGS sequence"/>
</dbReference>
<evidence type="ECO:0000256" key="5">
    <source>
        <dbReference type="ARBA" id="ARBA00022553"/>
    </source>
</evidence>
<keyword evidence="10" id="KW-0067">ATP-binding</keyword>
<name>A0A928Q3C0_9FIRM</name>
<dbReference type="PANTHER" id="PTHR45528">
    <property type="entry name" value="SENSOR HISTIDINE KINASE CPXA"/>
    <property type="match status" value="1"/>
</dbReference>
<evidence type="ECO:0000256" key="4">
    <source>
        <dbReference type="ARBA" id="ARBA00022475"/>
    </source>
</evidence>
<feature type="domain" description="Histidine kinase" evidence="17">
    <location>
        <begin position="462"/>
        <end position="675"/>
    </location>
</feature>
<dbReference type="SMART" id="SM00388">
    <property type="entry name" value="HisKA"/>
    <property type="match status" value="1"/>
</dbReference>
<dbReference type="Pfam" id="PF00512">
    <property type="entry name" value="HisKA"/>
    <property type="match status" value="1"/>
</dbReference>
<dbReference type="InterPro" id="IPR036097">
    <property type="entry name" value="HisK_dim/P_sf"/>
</dbReference>
<comment type="catalytic activity">
    <reaction evidence="1">
        <text>ATP + protein L-histidine = ADP + protein N-phospho-L-histidine.</text>
        <dbReference type="EC" id="2.7.13.3"/>
    </reaction>
</comment>
<evidence type="ECO:0000256" key="14">
    <source>
        <dbReference type="SAM" id="MobiDB-lite"/>
    </source>
</evidence>
<keyword evidence="11 15" id="KW-1133">Transmembrane helix</keyword>
<gene>
    <name evidence="18" type="ORF">E7512_09675</name>
</gene>
<dbReference type="Pfam" id="PF02518">
    <property type="entry name" value="HATPase_c"/>
    <property type="match status" value="1"/>
</dbReference>
<dbReference type="InterPro" id="IPR036890">
    <property type="entry name" value="HATPase_C_sf"/>
</dbReference>
<accession>A0A928Q3C0</accession>
<evidence type="ECO:0000256" key="11">
    <source>
        <dbReference type="ARBA" id="ARBA00022989"/>
    </source>
</evidence>
<dbReference type="SUPFAM" id="SSF55874">
    <property type="entry name" value="ATPase domain of HSP90 chaperone/DNA topoisomerase II/histidine kinase"/>
    <property type="match status" value="1"/>
</dbReference>
<evidence type="ECO:0000256" key="16">
    <source>
        <dbReference type="SAM" id="SignalP"/>
    </source>
</evidence>
<evidence type="ECO:0000256" key="8">
    <source>
        <dbReference type="ARBA" id="ARBA00022741"/>
    </source>
</evidence>
<keyword evidence="7 15" id="KW-0812">Transmembrane</keyword>
<evidence type="ECO:0000256" key="13">
    <source>
        <dbReference type="ARBA" id="ARBA00023136"/>
    </source>
</evidence>
<evidence type="ECO:0000313" key="18">
    <source>
        <dbReference type="EMBL" id="MBE6833833.1"/>
    </source>
</evidence>
<comment type="caution">
    <text evidence="18">The sequence shown here is derived from an EMBL/GenBank/DDBJ whole genome shotgun (WGS) entry which is preliminary data.</text>
</comment>
<dbReference type="InterPro" id="IPR003661">
    <property type="entry name" value="HisK_dim/P_dom"/>
</dbReference>
<dbReference type="Gene3D" id="1.10.287.130">
    <property type="match status" value="1"/>
</dbReference>
<comment type="subcellular location">
    <subcellularLocation>
        <location evidence="2">Cell membrane</location>
        <topology evidence="2">Multi-pass membrane protein</topology>
    </subcellularLocation>
</comment>
<keyword evidence="9 18" id="KW-0418">Kinase</keyword>
<dbReference type="PROSITE" id="PS50109">
    <property type="entry name" value="HIS_KIN"/>
    <property type="match status" value="1"/>
</dbReference>
<feature type="transmembrane region" description="Helical" evidence="15">
    <location>
        <begin position="303"/>
        <end position="320"/>
    </location>
</feature>
<feature type="transmembrane region" description="Helical" evidence="15">
    <location>
        <begin position="272"/>
        <end position="291"/>
    </location>
</feature>
<dbReference type="Gene3D" id="3.30.565.10">
    <property type="entry name" value="Histidine kinase-like ATPase, C-terminal domain"/>
    <property type="match status" value="1"/>
</dbReference>
<protein>
    <recommendedName>
        <fullName evidence="3">histidine kinase</fullName>
        <ecNumber evidence="3">2.7.13.3</ecNumber>
    </recommendedName>
</protein>
<feature type="chain" id="PRO_5037716209" description="histidine kinase" evidence="16">
    <location>
        <begin position="33"/>
        <end position="735"/>
    </location>
</feature>
<evidence type="ECO:0000256" key="15">
    <source>
        <dbReference type="SAM" id="Phobius"/>
    </source>
</evidence>
<evidence type="ECO:0000259" key="17">
    <source>
        <dbReference type="PROSITE" id="PS50109"/>
    </source>
</evidence>
<evidence type="ECO:0000256" key="6">
    <source>
        <dbReference type="ARBA" id="ARBA00022679"/>
    </source>
</evidence>
<keyword evidence="13 15" id="KW-0472">Membrane</keyword>
<feature type="compositionally biased region" description="Polar residues" evidence="14">
    <location>
        <begin position="688"/>
        <end position="697"/>
    </location>
</feature>
<keyword evidence="4" id="KW-1003">Cell membrane</keyword>
<dbReference type="EC" id="2.7.13.3" evidence="3"/>
<keyword evidence="5" id="KW-0597">Phosphoprotein</keyword>
<dbReference type="EMBL" id="SVNY01000004">
    <property type="protein sequence ID" value="MBE6833833.1"/>
    <property type="molecule type" value="Genomic_DNA"/>
</dbReference>
<dbReference type="GO" id="GO:0005524">
    <property type="term" value="F:ATP binding"/>
    <property type="evidence" value="ECO:0007669"/>
    <property type="project" value="UniProtKB-KW"/>
</dbReference>
<keyword evidence="6" id="KW-0808">Transferase</keyword>
<evidence type="ECO:0000313" key="19">
    <source>
        <dbReference type="Proteomes" id="UP000754750"/>
    </source>
</evidence>
<reference evidence="18" key="1">
    <citation type="submission" date="2019-04" db="EMBL/GenBank/DDBJ databases">
        <title>Evolution of Biomass-Degrading Anaerobic Consortia Revealed by Metagenomics.</title>
        <authorList>
            <person name="Peng X."/>
        </authorList>
    </citation>
    <scope>NUCLEOTIDE SEQUENCE</scope>
    <source>
        <strain evidence="18">SIG551</strain>
    </source>
</reference>
<proteinExistence type="predicted"/>
<dbReference type="AlphaFoldDB" id="A0A928Q3C0"/>
<evidence type="ECO:0000256" key="10">
    <source>
        <dbReference type="ARBA" id="ARBA00022840"/>
    </source>
</evidence>
<dbReference type="SMART" id="SM00387">
    <property type="entry name" value="HATPase_c"/>
    <property type="match status" value="1"/>
</dbReference>